<accession>A0A8K0ACW4</accession>
<proteinExistence type="predicted"/>
<evidence type="ECO:0000313" key="1">
    <source>
        <dbReference type="EMBL" id="CAH1272403.1"/>
    </source>
</evidence>
<sequence length="338" mass="37716">MATDKYLTASQKAVDCLVKTGICRPDFRKEHTDVAFYFKSVTSLLLAGKHKEANNVLDHIRDTCMKDGDFISPGVEVGQKSANGAYNEFWAYANGWIAMGAMRLQRFDVAYPAYRYIQEKFFHPALGGATVKPYSKTEPNIVEVLSTAHLGMVFMTFGDLDKALKCGETLKLFTKLNKEGDPNTFYLRMDDKEKLVTDFPAEAAAICAVKATEPNQLYFFVGYPIAFLAKLYAATGNESFRDCAEDILDFCMRCDESIYSFNFSHKVGWGAACLAAAVSNTDKKEKYIQVATKIADHLVSLQSDRGSFLDSGPEMDNLDQTAEISVWLREIATELDRA</sequence>
<dbReference type="OrthoDB" id="9991548at2759"/>
<dbReference type="SUPFAM" id="SSF48208">
    <property type="entry name" value="Six-hairpin glycosidases"/>
    <property type="match status" value="1"/>
</dbReference>
<gene>
    <name evidence="1" type="primary">Hypp4847</name>
    <name evidence="1" type="ORF">BLAG_LOCUS24054</name>
</gene>
<dbReference type="InterPro" id="IPR008928">
    <property type="entry name" value="6-hairpin_glycosidase_sf"/>
</dbReference>
<organism evidence="1 2">
    <name type="scientific">Branchiostoma lanceolatum</name>
    <name type="common">Common lancelet</name>
    <name type="synonym">Amphioxus lanceolatum</name>
    <dbReference type="NCBI Taxonomy" id="7740"/>
    <lineage>
        <taxon>Eukaryota</taxon>
        <taxon>Metazoa</taxon>
        <taxon>Chordata</taxon>
        <taxon>Cephalochordata</taxon>
        <taxon>Leptocardii</taxon>
        <taxon>Amphioxiformes</taxon>
        <taxon>Branchiostomatidae</taxon>
        <taxon>Branchiostoma</taxon>
    </lineage>
</organism>
<dbReference type="AlphaFoldDB" id="A0A8K0ACW4"/>
<dbReference type="Proteomes" id="UP000838412">
    <property type="component" value="Chromosome 8"/>
</dbReference>
<name>A0A8K0ACW4_BRALA</name>
<reference evidence="1" key="1">
    <citation type="submission" date="2022-01" db="EMBL/GenBank/DDBJ databases">
        <authorList>
            <person name="Braso-Vives M."/>
        </authorList>
    </citation>
    <scope>NUCLEOTIDE SEQUENCE</scope>
</reference>
<dbReference type="EMBL" id="OV696693">
    <property type="protein sequence ID" value="CAH1272403.1"/>
    <property type="molecule type" value="Genomic_DNA"/>
</dbReference>
<evidence type="ECO:0000313" key="2">
    <source>
        <dbReference type="Proteomes" id="UP000838412"/>
    </source>
</evidence>
<protein>
    <submittedName>
        <fullName evidence="1">Hypp4847 protein</fullName>
    </submittedName>
</protein>
<dbReference type="GO" id="GO:0005975">
    <property type="term" value="P:carbohydrate metabolic process"/>
    <property type="evidence" value="ECO:0007669"/>
    <property type="project" value="InterPro"/>
</dbReference>
<keyword evidence="2" id="KW-1185">Reference proteome</keyword>